<dbReference type="GO" id="GO:0046872">
    <property type="term" value="F:metal ion binding"/>
    <property type="evidence" value="ECO:0007669"/>
    <property type="project" value="InterPro"/>
</dbReference>
<gene>
    <name evidence="2" type="ORF">DCC81_21755</name>
</gene>
<dbReference type="InterPro" id="IPR006121">
    <property type="entry name" value="HMA_dom"/>
</dbReference>
<organism evidence="2 3">
    <name type="scientific">Chitinophaga parva</name>
    <dbReference type="NCBI Taxonomy" id="2169414"/>
    <lineage>
        <taxon>Bacteria</taxon>
        <taxon>Pseudomonadati</taxon>
        <taxon>Bacteroidota</taxon>
        <taxon>Chitinophagia</taxon>
        <taxon>Chitinophagales</taxon>
        <taxon>Chitinophagaceae</taxon>
        <taxon>Chitinophaga</taxon>
    </lineage>
</organism>
<dbReference type="PROSITE" id="PS50846">
    <property type="entry name" value="HMA_2"/>
    <property type="match status" value="1"/>
</dbReference>
<dbReference type="InterPro" id="IPR036163">
    <property type="entry name" value="HMA_dom_sf"/>
</dbReference>
<name>A0A2T7BD57_9BACT</name>
<dbReference type="EMBL" id="QCYK01000003">
    <property type="protein sequence ID" value="PUZ23033.1"/>
    <property type="molecule type" value="Genomic_DNA"/>
</dbReference>
<dbReference type="Pfam" id="PF00403">
    <property type="entry name" value="HMA"/>
    <property type="match status" value="1"/>
</dbReference>
<evidence type="ECO:0000259" key="1">
    <source>
        <dbReference type="PROSITE" id="PS50846"/>
    </source>
</evidence>
<feature type="domain" description="HMA" evidence="1">
    <location>
        <begin position="1"/>
        <end position="66"/>
    </location>
</feature>
<sequence>MNNIQFKTNINCSGCVAKATPALDQVAGAHQWKVDTANPEKILTVTSDAAPSAIVAALQAAGFTATVKP</sequence>
<comment type="caution">
    <text evidence="2">The sequence shown here is derived from an EMBL/GenBank/DDBJ whole genome shotgun (WGS) entry which is preliminary data.</text>
</comment>
<evidence type="ECO:0000313" key="3">
    <source>
        <dbReference type="Proteomes" id="UP000244450"/>
    </source>
</evidence>
<proteinExistence type="predicted"/>
<dbReference type="AlphaFoldDB" id="A0A2T7BD57"/>
<dbReference type="OrthoDB" id="677920at2"/>
<accession>A0A2T7BD57</accession>
<evidence type="ECO:0000313" key="2">
    <source>
        <dbReference type="EMBL" id="PUZ23033.1"/>
    </source>
</evidence>
<dbReference type="Gene3D" id="3.30.70.100">
    <property type="match status" value="1"/>
</dbReference>
<dbReference type="CDD" id="cd00371">
    <property type="entry name" value="HMA"/>
    <property type="match status" value="1"/>
</dbReference>
<keyword evidence="3" id="KW-1185">Reference proteome</keyword>
<dbReference type="Proteomes" id="UP000244450">
    <property type="component" value="Unassembled WGS sequence"/>
</dbReference>
<protein>
    <recommendedName>
        <fullName evidence="1">HMA domain-containing protein</fullName>
    </recommendedName>
</protein>
<reference evidence="2 3" key="1">
    <citation type="submission" date="2018-04" db="EMBL/GenBank/DDBJ databases">
        <title>Chitinophaga fuyangensis sp. nov., isolated from soil in a chemical factory.</title>
        <authorList>
            <person name="Chen K."/>
        </authorList>
    </citation>
    <scope>NUCLEOTIDE SEQUENCE [LARGE SCALE GENOMIC DNA]</scope>
    <source>
        <strain evidence="2 3">LY-1</strain>
    </source>
</reference>
<dbReference type="RefSeq" id="WP_108688777.1">
    <property type="nucleotide sequence ID" value="NZ_QCYK01000003.1"/>
</dbReference>
<dbReference type="SUPFAM" id="SSF55008">
    <property type="entry name" value="HMA, heavy metal-associated domain"/>
    <property type="match status" value="1"/>
</dbReference>